<dbReference type="PANTHER" id="PTHR30346:SF0">
    <property type="entry name" value="HCA OPERON TRANSCRIPTIONAL ACTIVATOR HCAR"/>
    <property type="match status" value="1"/>
</dbReference>
<accession>A0A238Z5Q8</accession>
<keyword evidence="7" id="KW-1185">Reference proteome</keyword>
<dbReference type="Proteomes" id="UP000198280">
    <property type="component" value="Unassembled WGS sequence"/>
</dbReference>
<dbReference type="FunFam" id="1.10.10.10:FF:000001">
    <property type="entry name" value="LysR family transcriptional regulator"/>
    <property type="match status" value="1"/>
</dbReference>
<sequence>MAMDVNLRDLRYFTEVADELHFTRAAERLHISQPALSKQIRALEGRLGFSLFHRGSRSVALTAQGEALLPAARALIGDWEHALRAVRAKDPAPG</sequence>
<name>A0A238Z5Q8_9ACTN</name>
<evidence type="ECO:0000313" key="7">
    <source>
        <dbReference type="Proteomes" id="UP000198280"/>
    </source>
</evidence>
<dbReference type="InterPro" id="IPR036390">
    <property type="entry name" value="WH_DNA-bd_sf"/>
</dbReference>
<dbReference type="Pfam" id="PF00126">
    <property type="entry name" value="HTH_1"/>
    <property type="match status" value="1"/>
</dbReference>
<dbReference type="InterPro" id="IPR036388">
    <property type="entry name" value="WH-like_DNA-bd_sf"/>
</dbReference>
<dbReference type="Gene3D" id="1.10.10.10">
    <property type="entry name" value="Winged helix-like DNA-binding domain superfamily/Winged helix DNA-binding domain"/>
    <property type="match status" value="1"/>
</dbReference>
<protein>
    <submittedName>
        <fullName evidence="6">Regulatory helix-turn-helix protein, lysR family</fullName>
    </submittedName>
</protein>
<dbReference type="RefSeq" id="WP_410169610.1">
    <property type="nucleotide sequence ID" value="NZ_FZOF01000001.1"/>
</dbReference>
<dbReference type="InterPro" id="IPR000847">
    <property type="entry name" value="LysR_HTH_N"/>
</dbReference>
<organism evidence="6 7">
    <name type="scientific">Actinacidiphila glaucinigra</name>
    <dbReference type="NCBI Taxonomy" id="235986"/>
    <lineage>
        <taxon>Bacteria</taxon>
        <taxon>Bacillati</taxon>
        <taxon>Actinomycetota</taxon>
        <taxon>Actinomycetes</taxon>
        <taxon>Kitasatosporales</taxon>
        <taxon>Streptomycetaceae</taxon>
        <taxon>Actinacidiphila</taxon>
    </lineage>
</organism>
<dbReference type="PANTHER" id="PTHR30346">
    <property type="entry name" value="TRANSCRIPTIONAL DUAL REGULATOR HCAR-RELATED"/>
    <property type="match status" value="1"/>
</dbReference>
<dbReference type="GO" id="GO:0032993">
    <property type="term" value="C:protein-DNA complex"/>
    <property type="evidence" value="ECO:0007669"/>
    <property type="project" value="TreeGrafter"/>
</dbReference>
<dbReference type="EMBL" id="FZOF01000001">
    <property type="protein sequence ID" value="SNR78727.1"/>
    <property type="molecule type" value="Genomic_DNA"/>
</dbReference>
<evidence type="ECO:0000256" key="2">
    <source>
        <dbReference type="ARBA" id="ARBA00023015"/>
    </source>
</evidence>
<evidence type="ECO:0000256" key="1">
    <source>
        <dbReference type="ARBA" id="ARBA00009437"/>
    </source>
</evidence>
<keyword evidence="4" id="KW-0804">Transcription</keyword>
<reference evidence="6 7" key="1">
    <citation type="submission" date="2017-06" db="EMBL/GenBank/DDBJ databases">
        <authorList>
            <person name="Kim H.J."/>
            <person name="Triplett B.A."/>
        </authorList>
    </citation>
    <scope>NUCLEOTIDE SEQUENCE [LARGE SCALE GENOMIC DNA]</scope>
    <source>
        <strain evidence="6 7">CGMCC 4.1858</strain>
    </source>
</reference>
<gene>
    <name evidence="6" type="ORF">SAMN05216252_10121</name>
</gene>
<dbReference type="PRINTS" id="PR00039">
    <property type="entry name" value="HTHLYSR"/>
</dbReference>
<evidence type="ECO:0000313" key="6">
    <source>
        <dbReference type="EMBL" id="SNR78727.1"/>
    </source>
</evidence>
<keyword evidence="2" id="KW-0805">Transcription regulation</keyword>
<comment type="similarity">
    <text evidence="1">Belongs to the LysR transcriptional regulatory family.</text>
</comment>
<dbReference type="PROSITE" id="PS50931">
    <property type="entry name" value="HTH_LYSR"/>
    <property type="match status" value="1"/>
</dbReference>
<dbReference type="GO" id="GO:0003677">
    <property type="term" value="F:DNA binding"/>
    <property type="evidence" value="ECO:0007669"/>
    <property type="project" value="UniProtKB-KW"/>
</dbReference>
<dbReference type="GO" id="GO:0003700">
    <property type="term" value="F:DNA-binding transcription factor activity"/>
    <property type="evidence" value="ECO:0007669"/>
    <property type="project" value="InterPro"/>
</dbReference>
<feature type="domain" description="HTH lysR-type" evidence="5">
    <location>
        <begin position="5"/>
        <end position="62"/>
    </location>
</feature>
<proteinExistence type="inferred from homology"/>
<evidence type="ECO:0000256" key="4">
    <source>
        <dbReference type="ARBA" id="ARBA00023163"/>
    </source>
</evidence>
<keyword evidence="3" id="KW-0238">DNA-binding</keyword>
<evidence type="ECO:0000256" key="3">
    <source>
        <dbReference type="ARBA" id="ARBA00023125"/>
    </source>
</evidence>
<evidence type="ECO:0000259" key="5">
    <source>
        <dbReference type="PROSITE" id="PS50931"/>
    </source>
</evidence>
<dbReference type="AlphaFoldDB" id="A0A238Z5Q8"/>
<dbReference type="SUPFAM" id="SSF46785">
    <property type="entry name" value="Winged helix' DNA-binding domain"/>
    <property type="match status" value="1"/>
</dbReference>